<evidence type="ECO:0008006" key="4">
    <source>
        <dbReference type="Google" id="ProtNLM"/>
    </source>
</evidence>
<proteinExistence type="predicted"/>
<accession>A0A4Y2IYX4</accession>
<evidence type="ECO:0000313" key="1">
    <source>
        <dbReference type="EMBL" id="GBM81500.1"/>
    </source>
</evidence>
<evidence type="ECO:0000313" key="3">
    <source>
        <dbReference type="Proteomes" id="UP000499080"/>
    </source>
</evidence>
<dbReference type="EMBL" id="BGPR01108010">
    <property type="protein sequence ID" value="GBM81500.1"/>
    <property type="molecule type" value="Genomic_DNA"/>
</dbReference>
<dbReference type="AlphaFoldDB" id="A0A4Y2IYX4"/>
<evidence type="ECO:0000313" key="2">
    <source>
        <dbReference type="EMBL" id="GBM82830.1"/>
    </source>
</evidence>
<organism evidence="2 3">
    <name type="scientific">Araneus ventricosus</name>
    <name type="common">Orbweaver spider</name>
    <name type="synonym">Epeira ventricosa</name>
    <dbReference type="NCBI Taxonomy" id="182803"/>
    <lineage>
        <taxon>Eukaryota</taxon>
        <taxon>Metazoa</taxon>
        <taxon>Ecdysozoa</taxon>
        <taxon>Arthropoda</taxon>
        <taxon>Chelicerata</taxon>
        <taxon>Arachnida</taxon>
        <taxon>Araneae</taxon>
        <taxon>Araneomorphae</taxon>
        <taxon>Entelegynae</taxon>
        <taxon>Araneoidea</taxon>
        <taxon>Araneidae</taxon>
        <taxon>Araneus</taxon>
    </lineage>
</organism>
<sequence>MGKVQDHPRISDPQVAADLKTDYNNEVTPRPVRKVIKAGYNGRAARKKPCKRRKRVSVKFWTKSVYGKSVCGHVNTITQKLE</sequence>
<reference evidence="2 3" key="1">
    <citation type="journal article" date="2019" name="Sci. Rep.">
        <title>Orb-weaving spider Araneus ventricosus genome elucidates the spidroin gene catalogue.</title>
        <authorList>
            <person name="Kono N."/>
            <person name="Nakamura H."/>
            <person name="Ohtoshi R."/>
            <person name="Moran D.A.P."/>
            <person name="Shinohara A."/>
            <person name="Yoshida Y."/>
            <person name="Fujiwara M."/>
            <person name="Mori M."/>
            <person name="Tomita M."/>
            <person name="Arakawa K."/>
        </authorList>
    </citation>
    <scope>NUCLEOTIDE SEQUENCE [LARGE SCALE GENOMIC DNA]</scope>
</reference>
<comment type="caution">
    <text evidence="2">The sequence shown here is derived from an EMBL/GenBank/DDBJ whole genome shotgun (WGS) entry which is preliminary data.</text>
</comment>
<gene>
    <name evidence="1" type="ORF">AVEN_206695_1</name>
    <name evidence="2" type="ORF">AVEN_232168_1</name>
</gene>
<protein>
    <recommendedName>
        <fullName evidence="4">Transposase Tc1-like domain-containing protein</fullName>
    </recommendedName>
</protein>
<dbReference type="Proteomes" id="UP000499080">
    <property type="component" value="Unassembled WGS sequence"/>
</dbReference>
<dbReference type="EMBL" id="BGPR01108441">
    <property type="protein sequence ID" value="GBM82830.1"/>
    <property type="molecule type" value="Genomic_DNA"/>
</dbReference>
<name>A0A4Y2IYX4_ARAVE</name>
<keyword evidence="3" id="KW-1185">Reference proteome</keyword>